<organism evidence="1 2">
    <name type="scientific">Hoeflea phototrophica (strain DSM 17068 / NCIMB 14078 / DFL-43)</name>
    <dbReference type="NCBI Taxonomy" id="411684"/>
    <lineage>
        <taxon>Bacteria</taxon>
        <taxon>Pseudomonadati</taxon>
        <taxon>Pseudomonadota</taxon>
        <taxon>Alphaproteobacteria</taxon>
        <taxon>Hyphomicrobiales</taxon>
        <taxon>Rhizobiaceae</taxon>
        <taxon>Hoeflea</taxon>
    </lineage>
</organism>
<evidence type="ECO:0000313" key="2">
    <source>
        <dbReference type="Proteomes" id="UP000004291"/>
    </source>
</evidence>
<proteinExistence type="predicted"/>
<reference evidence="1 2" key="1">
    <citation type="submission" date="2007-10" db="EMBL/GenBank/DDBJ databases">
        <authorList>
            <person name="Wagner-Dobler I."/>
            <person name="Ferriera S."/>
            <person name="Johnson J."/>
            <person name="Kravitz S."/>
            <person name="Beeson K."/>
            <person name="Sutton G."/>
            <person name="Rogers Y.-H."/>
            <person name="Friedman R."/>
            <person name="Frazier M."/>
            <person name="Venter J.C."/>
        </authorList>
    </citation>
    <scope>NUCLEOTIDE SEQUENCE [LARGE SCALE GENOMIC DNA]</scope>
    <source>
        <strain evidence="1 2">DFL-43</strain>
    </source>
</reference>
<dbReference type="RefSeq" id="WP_007196956.1">
    <property type="nucleotide sequence ID" value="NZ_CM002917.1"/>
</dbReference>
<sequence>MAGKDFGGQIRLRLSNGTSLSLRGTMTLKTTGRVVEAIRNQDGSIDRVSTLAPYGWEITCKDDGQDFEALLKADRFDATFIEDDNGKSHYYTRAFFVGDTSINRMNGEVSGLGGAAETYKSKG</sequence>
<dbReference type="OrthoDB" id="8161260at2"/>
<dbReference type="STRING" id="411684.HPDFL43_05835"/>
<gene>
    <name evidence="1" type="ORF">HPDFL43_05835</name>
</gene>
<name>A9D4S5_HOEPD</name>
<dbReference type="HOGENOM" id="CLU_2012110_0_0_5"/>
<dbReference type="eggNOG" id="ENOG50343ZI">
    <property type="taxonomic scope" value="Bacteria"/>
</dbReference>
<evidence type="ECO:0000313" key="1">
    <source>
        <dbReference type="EMBL" id="EDQ33950.1"/>
    </source>
</evidence>
<comment type="caution">
    <text evidence="1">The sequence shown here is derived from an EMBL/GenBank/DDBJ whole genome shotgun (WGS) entry which is preliminary data.</text>
</comment>
<reference evidence="1 2" key="2">
    <citation type="submission" date="2012-06" db="EMBL/GenBank/DDBJ databases">
        <authorList>
            <person name="Fiebig A."/>
        </authorList>
    </citation>
    <scope>NUCLEOTIDE SEQUENCE [LARGE SCALE GENOMIC DNA]</scope>
    <source>
        <strain evidence="1 2">DFL-43</strain>
    </source>
</reference>
<dbReference type="AlphaFoldDB" id="A9D4S5"/>
<keyword evidence="2" id="KW-1185">Reference proteome</keyword>
<dbReference type="Proteomes" id="UP000004291">
    <property type="component" value="Chromosome"/>
</dbReference>
<evidence type="ECO:0008006" key="3">
    <source>
        <dbReference type="Google" id="ProtNLM"/>
    </source>
</evidence>
<accession>A9D4S5</accession>
<protein>
    <recommendedName>
        <fullName evidence="3">Phage tail tube protein</fullName>
    </recommendedName>
</protein>
<dbReference type="EMBL" id="ABIA03000002">
    <property type="protein sequence ID" value="EDQ33950.1"/>
    <property type="molecule type" value="Genomic_DNA"/>
</dbReference>